<dbReference type="InterPro" id="IPR003593">
    <property type="entry name" value="AAA+_ATPase"/>
</dbReference>
<dbReference type="InterPro" id="IPR003439">
    <property type="entry name" value="ABC_transporter-like_ATP-bd"/>
</dbReference>
<organism evidence="10 11">
    <name type="scientific">Solibaculum intestinale</name>
    <dbReference type="NCBI Taxonomy" id="3133165"/>
    <lineage>
        <taxon>Bacteria</taxon>
        <taxon>Bacillati</taxon>
        <taxon>Bacillota</taxon>
        <taxon>Clostridia</taxon>
        <taxon>Eubacteriales</taxon>
        <taxon>Oscillospiraceae</taxon>
        <taxon>Solibaculum</taxon>
    </lineage>
</organism>
<dbReference type="EMBL" id="JBBMFD010000017">
    <property type="protein sequence ID" value="MEQ2441107.1"/>
    <property type="molecule type" value="Genomic_DNA"/>
</dbReference>
<dbReference type="Pfam" id="PF00664">
    <property type="entry name" value="ABC_membrane"/>
    <property type="match status" value="1"/>
</dbReference>
<gene>
    <name evidence="10" type="ORF">WMO26_09745</name>
</gene>
<feature type="domain" description="ABC transmembrane type-1" evidence="9">
    <location>
        <begin position="22"/>
        <end position="307"/>
    </location>
</feature>
<dbReference type="Gene3D" id="3.40.50.300">
    <property type="entry name" value="P-loop containing nucleotide triphosphate hydrolases"/>
    <property type="match status" value="1"/>
</dbReference>
<dbReference type="PANTHER" id="PTHR43394:SF1">
    <property type="entry name" value="ATP-BINDING CASSETTE SUB-FAMILY B MEMBER 10, MITOCHONDRIAL"/>
    <property type="match status" value="1"/>
</dbReference>
<evidence type="ECO:0000256" key="1">
    <source>
        <dbReference type="ARBA" id="ARBA00004651"/>
    </source>
</evidence>
<dbReference type="Gene3D" id="1.20.1560.10">
    <property type="entry name" value="ABC transporter type 1, transmembrane domain"/>
    <property type="match status" value="1"/>
</dbReference>
<dbReference type="InterPro" id="IPR011527">
    <property type="entry name" value="ABC1_TM_dom"/>
</dbReference>
<evidence type="ECO:0000256" key="7">
    <source>
        <dbReference type="SAM" id="Phobius"/>
    </source>
</evidence>
<evidence type="ECO:0000313" key="11">
    <source>
        <dbReference type="Proteomes" id="UP001489509"/>
    </source>
</evidence>
<dbReference type="SMART" id="SM00382">
    <property type="entry name" value="AAA"/>
    <property type="match status" value="1"/>
</dbReference>
<keyword evidence="5 7" id="KW-1133">Transmembrane helix</keyword>
<proteinExistence type="predicted"/>
<dbReference type="InterPro" id="IPR039421">
    <property type="entry name" value="Type_1_exporter"/>
</dbReference>
<name>A0ABV1E3B9_9FIRM</name>
<dbReference type="Proteomes" id="UP001489509">
    <property type="component" value="Unassembled WGS sequence"/>
</dbReference>
<keyword evidence="4 10" id="KW-0067">ATP-binding</keyword>
<evidence type="ECO:0000256" key="4">
    <source>
        <dbReference type="ARBA" id="ARBA00022840"/>
    </source>
</evidence>
<evidence type="ECO:0000256" key="2">
    <source>
        <dbReference type="ARBA" id="ARBA00022692"/>
    </source>
</evidence>
<protein>
    <submittedName>
        <fullName evidence="10">ABC transporter ATP-binding protein</fullName>
    </submittedName>
</protein>
<evidence type="ECO:0000256" key="6">
    <source>
        <dbReference type="ARBA" id="ARBA00023136"/>
    </source>
</evidence>
<dbReference type="InterPro" id="IPR036640">
    <property type="entry name" value="ABC1_TM_sf"/>
</dbReference>
<keyword evidence="3" id="KW-0547">Nucleotide-binding</keyword>
<dbReference type="CDD" id="cd03251">
    <property type="entry name" value="ABCC_MsbA"/>
    <property type="match status" value="1"/>
</dbReference>
<sequence length="583" mass="66063">MKTLDLMKRFAPYFKKYRATLALDLFCASLTTLCELVLPLIVRYITNTGMTDLESLTVQMILSLGALYLVLRVIDAVANYYMANIGHVMGARIETDMRRDLFGHLQKLSYSYYSNTKVGQIMARVTSDLFDVTEFAHHCPEEYFIAAIKIIASFAILGTMNIWLTLIIFSILPVMLVCSMYFNKKMRRAFKASRDQIGELNAQVEDSLLGVRVVKSFANEALEEEKFKEGNHKFLDIKRKMYRYMAGFQTTTRVFDGIMYIVVVVAGALFMINRQITPADLMAYLLYVTTLLTSIRRIVEFTEQFQRGMTGIERFGEIMDAPIDIKNVPDALPLRKVDGDIEFRHVSFQYSDDHTEVLSDINLHVRPGDSVAVVGPSGSGKTTLCNLIPRFYDVTAGEVLLDGKNIKDFTLHSLRSQIGVVQQEVYLFSGTIFENIEYGRPGASREEVIDAAKKAGAHAFITQLSDGYDTYVGERGIKLSGGQKQRISIARVFLKDPPILILDEATSALDNESERVVQESLEKLAHGRTTLTIAHRLTTIRNATVIWVLTEKGVEEQGSHKELMEKQGVYYHLYRMYQDTMTR</sequence>
<keyword evidence="2 7" id="KW-0812">Transmembrane</keyword>
<dbReference type="CDD" id="cd18549">
    <property type="entry name" value="ABC_6TM_YwjA_like"/>
    <property type="match status" value="1"/>
</dbReference>
<dbReference type="PROSITE" id="PS50929">
    <property type="entry name" value="ABC_TM1F"/>
    <property type="match status" value="1"/>
</dbReference>
<feature type="transmembrane region" description="Helical" evidence="7">
    <location>
        <begin position="166"/>
        <end position="183"/>
    </location>
</feature>
<dbReference type="RefSeq" id="WP_349219991.1">
    <property type="nucleotide sequence ID" value="NZ_JBBMFD010000017.1"/>
</dbReference>
<dbReference type="InterPro" id="IPR017871">
    <property type="entry name" value="ABC_transporter-like_CS"/>
</dbReference>
<dbReference type="SUPFAM" id="SSF52540">
    <property type="entry name" value="P-loop containing nucleoside triphosphate hydrolases"/>
    <property type="match status" value="1"/>
</dbReference>
<comment type="subcellular location">
    <subcellularLocation>
        <location evidence="1">Cell membrane</location>
        <topology evidence="1">Multi-pass membrane protein</topology>
    </subcellularLocation>
</comment>
<dbReference type="GO" id="GO:0005524">
    <property type="term" value="F:ATP binding"/>
    <property type="evidence" value="ECO:0007669"/>
    <property type="project" value="UniProtKB-KW"/>
</dbReference>
<feature type="transmembrane region" description="Helical" evidence="7">
    <location>
        <begin position="61"/>
        <end position="82"/>
    </location>
</feature>
<keyword evidence="6 7" id="KW-0472">Membrane</keyword>
<dbReference type="PROSITE" id="PS50893">
    <property type="entry name" value="ABC_TRANSPORTER_2"/>
    <property type="match status" value="1"/>
</dbReference>
<evidence type="ECO:0000256" key="3">
    <source>
        <dbReference type="ARBA" id="ARBA00022741"/>
    </source>
</evidence>
<feature type="transmembrane region" description="Helical" evidence="7">
    <location>
        <begin position="21"/>
        <end position="41"/>
    </location>
</feature>
<feature type="domain" description="ABC transporter" evidence="8">
    <location>
        <begin position="341"/>
        <end position="576"/>
    </location>
</feature>
<evidence type="ECO:0000259" key="9">
    <source>
        <dbReference type="PROSITE" id="PS50929"/>
    </source>
</evidence>
<dbReference type="PROSITE" id="PS00211">
    <property type="entry name" value="ABC_TRANSPORTER_1"/>
    <property type="match status" value="1"/>
</dbReference>
<feature type="transmembrane region" description="Helical" evidence="7">
    <location>
        <begin position="258"/>
        <end position="276"/>
    </location>
</feature>
<dbReference type="PANTHER" id="PTHR43394">
    <property type="entry name" value="ATP-DEPENDENT PERMEASE MDL1, MITOCHONDRIAL"/>
    <property type="match status" value="1"/>
</dbReference>
<accession>A0ABV1E3B9</accession>
<reference evidence="10 11" key="1">
    <citation type="submission" date="2024-03" db="EMBL/GenBank/DDBJ databases">
        <title>Human intestinal bacterial collection.</title>
        <authorList>
            <person name="Pauvert C."/>
            <person name="Hitch T.C.A."/>
            <person name="Clavel T."/>
        </authorList>
    </citation>
    <scope>NUCLEOTIDE SEQUENCE [LARGE SCALE GENOMIC DNA]</scope>
    <source>
        <strain evidence="10 11">CLA-JM-H44</strain>
    </source>
</reference>
<keyword evidence="11" id="KW-1185">Reference proteome</keyword>
<evidence type="ECO:0000259" key="8">
    <source>
        <dbReference type="PROSITE" id="PS50893"/>
    </source>
</evidence>
<evidence type="ECO:0000256" key="5">
    <source>
        <dbReference type="ARBA" id="ARBA00022989"/>
    </source>
</evidence>
<comment type="caution">
    <text evidence="10">The sequence shown here is derived from an EMBL/GenBank/DDBJ whole genome shotgun (WGS) entry which is preliminary data.</text>
</comment>
<evidence type="ECO:0000313" key="10">
    <source>
        <dbReference type="EMBL" id="MEQ2441107.1"/>
    </source>
</evidence>
<dbReference type="Pfam" id="PF00005">
    <property type="entry name" value="ABC_tran"/>
    <property type="match status" value="1"/>
</dbReference>
<dbReference type="SUPFAM" id="SSF90123">
    <property type="entry name" value="ABC transporter transmembrane region"/>
    <property type="match status" value="1"/>
</dbReference>
<dbReference type="InterPro" id="IPR027417">
    <property type="entry name" value="P-loop_NTPase"/>
</dbReference>